<evidence type="ECO:0000313" key="2">
    <source>
        <dbReference type="Proteomes" id="UP000500857"/>
    </source>
</evidence>
<dbReference type="EMBL" id="CP051167">
    <property type="protein sequence ID" value="QIZ71662.1"/>
    <property type="molecule type" value="Genomic_DNA"/>
</dbReference>
<organism evidence="1 2">
    <name type="scientific">Oxynema aestuarii AP17</name>
    <dbReference type="NCBI Taxonomy" id="2064643"/>
    <lineage>
        <taxon>Bacteria</taxon>
        <taxon>Bacillati</taxon>
        <taxon>Cyanobacteriota</taxon>
        <taxon>Cyanophyceae</taxon>
        <taxon>Oscillatoriophycideae</taxon>
        <taxon>Oscillatoriales</taxon>
        <taxon>Oscillatoriaceae</taxon>
        <taxon>Oxynema</taxon>
        <taxon>Oxynema aestuarii</taxon>
    </lineage>
</organism>
<dbReference type="Proteomes" id="UP000500857">
    <property type="component" value="Chromosome"/>
</dbReference>
<proteinExistence type="predicted"/>
<keyword evidence="2" id="KW-1185">Reference proteome</keyword>
<gene>
    <name evidence="1" type="ORF">HCG48_14590</name>
</gene>
<protein>
    <recommendedName>
        <fullName evidence="3">Abortive infection protein</fullName>
    </recommendedName>
</protein>
<accession>A0A6H1TYI5</accession>
<name>A0A6H1TYI5_9CYAN</name>
<dbReference type="KEGG" id="oxy:HCG48_14590"/>
<sequence length="581" mass="65798">MNPANSRFYRPVAPWSGRLILPFYAERRPDGGVFILLENAPKAYRHLLGQYLWVRWHPQSRHRTWIDRATIDLRFDEVTWQTMEKIGTFHPTRLDGWKQVSPLESLAGSRADDDVRVQLDVVEVLQDGPLWVVEIDDEPIQLSGVKKALIQFIAPAGEKRYRVAHYNPKTEGFDASSEVMSFPKAGTVYAVDPVEQSSIKNIEKSPLNDGGWYVYGDFDESGTFAVEAIEPVEALQLGPTRMVTGRDETLDYFLDTKWEPMPVGQVRQTLVDNNGAIVPETERTPEYMKRRTRELWYKGDTALVVHTFGWRGGKRGRNLPFGFVTGHFSFGFATVVTDEFTGKLRFDLVYRQIYAHNRNAIVSGAQYWHQYMGNLERGWMYTIAVSDVVVRLPELTVPYELGDRTFDPLGAIVQQLALMAARYRTGPGNGASVVTPATSCVKDSHQALFAAIAQLRQEVFADPTVKQWLEANPKDFHVGRFRRLEALLDDVERSMLIPLGYVPKGWRGDNEDVAIHRNGNFLDLGAMKEALLAWKTMLPRRGEMELMRVLNRHGATSIDCQCAKVGGEVPDIEPQAPTVIL</sequence>
<evidence type="ECO:0000313" key="1">
    <source>
        <dbReference type="EMBL" id="QIZ71662.1"/>
    </source>
</evidence>
<reference evidence="1 2" key="1">
    <citation type="submission" date="2020-04" db="EMBL/GenBank/DDBJ databases">
        <authorList>
            <person name="Basu S."/>
            <person name="Maruthanayagam V."/>
            <person name="Chakraborty S."/>
            <person name="Pramanik A."/>
            <person name="Mukherjee J."/>
            <person name="Brink B."/>
        </authorList>
    </citation>
    <scope>NUCLEOTIDE SEQUENCE [LARGE SCALE GENOMIC DNA]</scope>
    <source>
        <strain evidence="1 2">AP17</strain>
    </source>
</reference>
<dbReference type="RefSeq" id="WP_168569814.1">
    <property type="nucleotide sequence ID" value="NZ_CP051167.1"/>
</dbReference>
<dbReference type="AlphaFoldDB" id="A0A6H1TYI5"/>
<evidence type="ECO:0008006" key="3">
    <source>
        <dbReference type="Google" id="ProtNLM"/>
    </source>
</evidence>